<evidence type="ECO:0000313" key="3">
    <source>
        <dbReference type="EMBL" id="VAW28633.1"/>
    </source>
</evidence>
<dbReference type="InterPro" id="IPR051599">
    <property type="entry name" value="Cell_Envelope_Assoc"/>
</dbReference>
<name>A0A3B0UJY2_9ZZZZ</name>
<dbReference type="EMBL" id="UOET01000267">
    <property type="protein sequence ID" value="VAW28633.1"/>
    <property type="molecule type" value="Genomic_DNA"/>
</dbReference>
<protein>
    <recommendedName>
        <fullName evidence="2">DUF218 domain-containing protein</fullName>
    </recommendedName>
</protein>
<organism evidence="3">
    <name type="scientific">hydrothermal vent metagenome</name>
    <dbReference type="NCBI Taxonomy" id="652676"/>
    <lineage>
        <taxon>unclassified sequences</taxon>
        <taxon>metagenomes</taxon>
        <taxon>ecological metagenomes</taxon>
    </lineage>
</organism>
<proteinExistence type="predicted"/>
<reference evidence="3" key="1">
    <citation type="submission" date="2018-06" db="EMBL/GenBank/DDBJ databases">
        <authorList>
            <person name="Zhirakovskaya E."/>
        </authorList>
    </citation>
    <scope>NUCLEOTIDE SEQUENCE</scope>
</reference>
<evidence type="ECO:0000259" key="2">
    <source>
        <dbReference type="Pfam" id="PF02698"/>
    </source>
</evidence>
<dbReference type="GO" id="GO:0005886">
    <property type="term" value="C:plasma membrane"/>
    <property type="evidence" value="ECO:0007669"/>
    <property type="project" value="TreeGrafter"/>
</dbReference>
<dbReference type="Gene3D" id="3.40.50.620">
    <property type="entry name" value="HUPs"/>
    <property type="match status" value="1"/>
</dbReference>
<gene>
    <name evidence="3" type="ORF">MNBD_BACTEROID07-1165</name>
</gene>
<dbReference type="AlphaFoldDB" id="A0A3B0UJY2"/>
<dbReference type="InterPro" id="IPR014729">
    <property type="entry name" value="Rossmann-like_a/b/a_fold"/>
</dbReference>
<dbReference type="CDD" id="cd06259">
    <property type="entry name" value="YdcF-like"/>
    <property type="match status" value="1"/>
</dbReference>
<keyword evidence="1" id="KW-1133">Transmembrane helix</keyword>
<dbReference type="PANTHER" id="PTHR30336">
    <property type="entry name" value="INNER MEMBRANE PROTEIN, PROBABLE PERMEASE"/>
    <property type="match status" value="1"/>
</dbReference>
<sequence>MFFVISKIVTYLFRPAIWLVILLALALFHKNPRKRRRSLWLGFMILLLFSNTFIVTKVTGLWAVEPKPVTQVFDVGVVLGGSTVTYEKKFNRTTFKGNIDRLLQAVELYNKGEIKKILITGASGNLIYPGLKEAKMLRSFLLNIGIPKRNILMDTLAENTHENAVYTKKILQQHPHIHSVLLFTSSMHMRRAMACFIHEGIKVQPYPTNLINSQTHWNIEYLLIPSISNFLIWDGMIHEIAGYGVYKIMGYI</sequence>
<feature type="transmembrane region" description="Helical" evidence="1">
    <location>
        <begin position="40"/>
        <end position="64"/>
    </location>
</feature>
<feature type="transmembrane region" description="Helical" evidence="1">
    <location>
        <begin position="12"/>
        <end position="28"/>
    </location>
</feature>
<dbReference type="InterPro" id="IPR003848">
    <property type="entry name" value="DUF218"/>
</dbReference>
<feature type="domain" description="DUF218" evidence="2">
    <location>
        <begin position="74"/>
        <end position="242"/>
    </location>
</feature>
<accession>A0A3B0UJY2</accession>
<evidence type="ECO:0000256" key="1">
    <source>
        <dbReference type="SAM" id="Phobius"/>
    </source>
</evidence>
<keyword evidence="1" id="KW-0472">Membrane</keyword>
<dbReference type="Pfam" id="PF02698">
    <property type="entry name" value="DUF218"/>
    <property type="match status" value="1"/>
</dbReference>
<dbReference type="PANTHER" id="PTHR30336:SF20">
    <property type="entry name" value="DUF218 DOMAIN-CONTAINING PROTEIN"/>
    <property type="match status" value="1"/>
</dbReference>
<keyword evidence="1" id="KW-0812">Transmembrane</keyword>